<dbReference type="NCBIfam" id="TIGR00229">
    <property type="entry name" value="sensory_box"/>
    <property type="match status" value="2"/>
</dbReference>
<dbReference type="InterPro" id="IPR029787">
    <property type="entry name" value="Nucleotide_cyclase"/>
</dbReference>
<dbReference type="EMBL" id="MTJN01000002">
    <property type="protein sequence ID" value="OOV08886.1"/>
    <property type="molecule type" value="Genomic_DNA"/>
</dbReference>
<feature type="domain" description="PAS" evidence="1">
    <location>
        <begin position="478"/>
        <end position="517"/>
    </location>
</feature>
<accession>A0A1T1AXM8</accession>
<dbReference type="Pfam" id="PF12974">
    <property type="entry name" value="Phosphonate-bd"/>
    <property type="match status" value="1"/>
</dbReference>
<dbReference type="Gene3D" id="3.30.450.20">
    <property type="entry name" value="PAS domain"/>
    <property type="match status" value="2"/>
</dbReference>
<dbReference type="InterPro" id="IPR035965">
    <property type="entry name" value="PAS-like_dom_sf"/>
</dbReference>
<sequence length="1039" mass="115318">MLSGVLLTWPVLAAEPVRIGVRAYRPKPQALMQWQPLAKVLEAAVPEYDFEVLVYDPAELQQAVVNRQVDFVLTNPGQYVLLARRAGLKAPLATLLVDESGQEVANYGGVIFTRADAPPVATLSELQGKTIAAVDVESLGGYQMQVLELLQAGVNPQADGNLLLTGQPHDRVMEAVLNKKADVGFVRTGVLEALQREGKLKPGQVRVIHTQKLDTFPVPSSTTLYPEWPLSYLGHVDERLARRVTAALFSIDGDSAEARAMGIRGFSVPADYAQVADTLRALRLPPFDLMPAFTWRDVVSRYRTPFIVSMVALMLVGLLGVRLALAQRRLRTEVANRQASERATEQSRELLMTVIDNVPIGIFWKGRDLRFLGCNSVFAKDCGRSHARALVGKGDFDVAEPERAQRYRDDDLVVMASGVPKLFYEDRFVNRRGKLRWNRISKVPLRDPDGEIFGVLGIYEDISEQKRLEAQLMLDASVFEHAREGILITDPTGDIINVNAAFTTITGYSRTEVLGKNPRLLSSGRHSAEFYRSMYADLAHQGYWHGEIWNRRKSGEDYAEMLTITAVRDPQGQIQHHVAMFFDLSDIKAHQQQLENLAHFDPLTHLPNRVLLADRLQQAMSQVQRRDRLLAVVYLDLDGFKLVNDSFGHEAGDFLLVAVADNMKHVLREGDTLARLGGDEFVAVLTDLSDAEDCSQTMQRLLAAVARPVQFADTQLSVSASLGVTFYPQAQAVDADQLLRQADQAMYQAKLTGKNRYHAFDAVHDHSVRGLHESLEEIARAIDHNELVLYYQPKVNMRTGQVLGAEALVRWLHPTRGLLAPAQFLPLIDDHMLAVNLGEWVIRTALVQMQEWQDLGLHLQVSVNVAARQLQQDDFVQRLGELLASVPGANPALLQMEVLETSALRDLARTALVIRSCAQLGVGFALDDFGTGYSSLSYLKHLPVQTIKIDQSFVRNMLDDADDLAILRGVISLARAFGREVLAEGVETVAHGTRLLQLGCDLAQGYGIAHPMPGPALVDWLANWQPDAAWSSDGRTAWP</sequence>
<dbReference type="PROSITE" id="PS50887">
    <property type="entry name" value="GGDEF"/>
    <property type="match status" value="1"/>
</dbReference>
<evidence type="ECO:0000259" key="1">
    <source>
        <dbReference type="PROSITE" id="PS50112"/>
    </source>
</evidence>
<organism evidence="5 6">
    <name type="scientific">Rhodoferax fermentans</name>
    <dbReference type="NCBI Taxonomy" id="28066"/>
    <lineage>
        <taxon>Bacteria</taxon>
        <taxon>Pseudomonadati</taxon>
        <taxon>Pseudomonadota</taxon>
        <taxon>Betaproteobacteria</taxon>
        <taxon>Burkholderiales</taxon>
        <taxon>Comamonadaceae</taxon>
        <taxon>Rhodoferax</taxon>
    </lineage>
</organism>
<gene>
    <name evidence="5" type="ORF">RF819_04200</name>
</gene>
<dbReference type="GO" id="GO:0003824">
    <property type="term" value="F:catalytic activity"/>
    <property type="evidence" value="ECO:0007669"/>
    <property type="project" value="UniProtKB-ARBA"/>
</dbReference>
<dbReference type="Pfam" id="PF08448">
    <property type="entry name" value="PAS_4"/>
    <property type="match status" value="1"/>
</dbReference>
<dbReference type="SUPFAM" id="SSF55785">
    <property type="entry name" value="PYP-like sensor domain (PAS domain)"/>
    <property type="match status" value="2"/>
</dbReference>
<comment type="caution">
    <text evidence="5">The sequence shown here is derived from an EMBL/GenBank/DDBJ whole genome shotgun (WGS) entry which is preliminary data.</text>
</comment>
<feature type="domain" description="EAL" evidence="3">
    <location>
        <begin position="771"/>
        <end position="1025"/>
    </location>
</feature>
<dbReference type="Pfam" id="PF00990">
    <property type="entry name" value="GGDEF"/>
    <property type="match status" value="1"/>
</dbReference>
<feature type="domain" description="PAC" evidence="2">
    <location>
        <begin position="544"/>
        <end position="596"/>
    </location>
</feature>
<evidence type="ECO:0000259" key="4">
    <source>
        <dbReference type="PROSITE" id="PS50887"/>
    </source>
</evidence>
<feature type="domain" description="PAC" evidence="2">
    <location>
        <begin position="422"/>
        <end position="474"/>
    </location>
</feature>
<dbReference type="InterPro" id="IPR052155">
    <property type="entry name" value="Biofilm_reg_signaling"/>
</dbReference>
<dbReference type="NCBIfam" id="TIGR00254">
    <property type="entry name" value="GGDEF"/>
    <property type="match status" value="1"/>
</dbReference>
<dbReference type="AlphaFoldDB" id="A0A1T1AXM8"/>
<dbReference type="InterPro" id="IPR001610">
    <property type="entry name" value="PAC"/>
</dbReference>
<dbReference type="CDD" id="cd01948">
    <property type="entry name" value="EAL"/>
    <property type="match status" value="1"/>
</dbReference>
<evidence type="ECO:0000313" key="6">
    <source>
        <dbReference type="Proteomes" id="UP000190750"/>
    </source>
</evidence>
<dbReference type="PROSITE" id="PS50112">
    <property type="entry name" value="PAS"/>
    <property type="match status" value="1"/>
</dbReference>
<protein>
    <recommendedName>
        <fullName evidence="7">Diguanylate cyclase</fullName>
    </recommendedName>
</protein>
<reference evidence="5 6" key="1">
    <citation type="submission" date="2017-01" db="EMBL/GenBank/DDBJ databases">
        <title>Genome sequencing of Rhodoferax fermentans JCM 7819.</title>
        <authorList>
            <person name="Kim Y.J."/>
            <person name="Farh M.E.-A."/>
            <person name="Yang D.-C."/>
        </authorList>
    </citation>
    <scope>NUCLEOTIDE SEQUENCE [LARGE SCALE GENOMIC DNA]</scope>
    <source>
        <strain evidence="5 6">JCM 7819</strain>
    </source>
</reference>
<dbReference type="Proteomes" id="UP000190750">
    <property type="component" value="Unassembled WGS sequence"/>
</dbReference>
<evidence type="ECO:0000259" key="3">
    <source>
        <dbReference type="PROSITE" id="PS50883"/>
    </source>
</evidence>
<dbReference type="CDD" id="cd01949">
    <property type="entry name" value="GGDEF"/>
    <property type="match status" value="1"/>
</dbReference>
<dbReference type="InterPro" id="IPR000160">
    <property type="entry name" value="GGDEF_dom"/>
</dbReference>
<dbReference type="InterPro" id="IPR000700">
    <property type="entry name" value="PAS-assoc_C"/>
</dbReference>
<dbReference type="SUPFAM" id="SSF53850">
    <property type="entry name" value="Periplasmic binding protein-like II"/>
    <property type="match status" value="1"/>
</dbReference>
<dbReference type="Gene3D" id="3.30.70.270">
    <property type="match status" value="1"/>
</dbReference>
<dbReference type="InterPro" id="IPR000014">
    <property type="entry name" value="PAS"/>
</dbReference>
<feature type="domain" description="GGDEF" evidence="4">
    <location>
        <begin position="628"/>
        <end position="762"/>
    </location>
</feature>
<dbReference type="SUPFAM" id="SSF55073">
    <property type="entry name" value="Nucleotide cyclase"/>
    <property type="match status" value="1"/>
</dbReference>
<dbReference type="Pfam" id="PF00563">
    <property type="entry name" value="EAL"/>
    <property type="match status" value="1"/>
</dbReference>
<dbReference type="Gene3D" id="3.40.190.10">
    <property type="entry name" value="Periplasmic binding protein-like II"/>
    <property type="match status" value="2"/>
</dbReference>
<dbReference type="PANTHER" id="PTHR44757">
    <property type="entry name" value="DIGUANYLATE CYCLASE DGCP"/>
    <property type="match status" value="1"/>
</dbReference>
<dbReference type="CDD" id="cd00130">
    <property type="entry name" value="PAS"/>
    <property type="match status" value="1"/>
</dbReference>
<dbReference type="FunFam" id="3.30.70.270:FF:000001">
    <property type="entry name" value="Diguanylate cyclase domain protein"/>
    <property type="match status" value="1"/>
</dbReference>
<dbReference type="PANTHER" id="PTHR44757:SF2">
    <property type="entry name" value="BIOFILM ARCHITECTURE MAINTENANCE PROTEIN MBAA"/>
    <property type="match status" value="1"/>
</dbReference>
<dbReference type="InterPro" id="IPR001633">
    <property type="entry name" value="EAL_dom"/>
</dbReference>
<dbReference type="PROSITE" id="PS50883">
    <property type="entry name" value="EAL"/>
    <property type="match status" value="1"/>
</dbReference>
<dbReference type="SMART" id="SM00091">
    <property type="entry name" value="PAS"/>
    <property type="match status" value="2"/>
</dbReference>
<dbReference type="SMART" id="SM00052">
    <property type="entry name" value="EAL"/>
    <property type="match status" value="1"/>
</dbReference>
<dbReference type="SMART" id="SM00086">
    <property type="entry name" value="PAC"/>
    <property type="match status" value="2"/>
</dbReference>
<dbReference type="InterPro" id="IPR013656">
    <property type="entry name" value="PAS_4"/>
</dbReference>
<dbReference type="Pfam" id="PF13426">
    <property type="entry name" value="PAS_9"/>
    <property type="match status" value="1"/>
</dbReference>
<dbReference type="SUPFAM" id="SSF141868">
    <property type="entry name" value="EAL domain-like"/>
    <property type="match status" value="1"/>
</dbReference>
<dbReference type="STRING" id="28066.RF819_04200"/>
<dbReference type="InterPro" id="IPR043128">
    <property type="entry name" value="Rev_trsase/Diguanyl_cyclase"/>
</dbReference>
<dbReference type="SMART" id="SM00267">
    <property type="entry name" value="GGDEF"/>
    <property type="match status" value="1"/>
</dbReference>
<dbReference type="PROSITE" id="PS50113">
    <property type="entry name" value="PAC"/>
    <property type="match status" value="2"/>
</dbReference>
<evidence type="ECO:0000313" key="5">
    <source>
        <dbReference type="EMBL" id="OOV08886.1"/>
    </source>
</evidence>
<evidence type="ECO:0000259" key="2">
    <source>
        <dbReference type="PROSITE" id="PS50113"/>
    </source>
</evidence>
<proteinExistence type="predicted"/>
<dbReference type="Gene3D" id="3.20.20.450">
    <property type="entry name" value="EAL domain"/>
    <property type="match status" value="1"/>
</dbReference>
<evidence type="ECO:0008006" key="7">
    <source>
        <dbReference type="Google" id="ProtNLM"/>
    </source>
</evidence>
<name>A0A1T1AXM8_RHOFE</name>
<keyword evidence="6" id="KW-1185">Reference proteome</keyword>
<dbReference type="InterPro" id="IPR035919">
    <property type="entry name" value="EAL_sf"/>
</dbReference>